<dbReference type="Proteomes" id="UP001378188">
    <property type="component" value="Unassembled WGS sequence"/>
</dbReference>
<evidence type="ECO:0008006" key="3">
    <source>
        <dbReference type="Google" id="ProtNLM"/>
    </source>
</evidence>
<gene>
    <name evidence="1" type="ORF">V3328_16785</name>
</gene>
<evidence type="ECO:0000313" key="1">
    <source>
        <dbReference type="EMBL" id="MEJ8573150.1"/>
    </source>
</evidence>
<dbReference type="RefSeq" id="WP_340330852.1">
    <property type="nucleotide sequence ID" value="NZ_JAZHOF010000007.1"/>
</dbReference>
<dbReference type="EMBL" id="JAZHOF010000007">
    <property type="protein sequence ID" value="MEJ8573150.1"/>
    <property type="molecule type" value="Genomic_DNA"/>
</dbReference>
<protein>
    <recommendedName>
        <fullName evidence="3">Cupin domain-containing protein</fullName>
    </recommendedName>
</protein>
<accession>A0AAW9RW88</accession>
<evidence type="ECO:0000313" key="2">
    <source>
        <dbReference type="Proteomes" id="UP001378188"/>
    </source>
</evidence>
<dbReference type="AlphaFoldDB" id="A0AAW9RW88"/>
<dbReference type="SUPFAM" id="SSF51182">
    <property type="entry name" value="RmlC-like cupins"/>
    <property type="match status" value="1"/>
</dbReference>
<comment type="caution">
    <text evidence="1">The sequence shown here is derived from an EMBL/GenBank/DDBJ whole genome shotgun (WGS) entry which is preliminary data.</text>
</comment>
<sequence>MSKLHLIASLETFEKGGRMMLPRGNAKALYVVDGAVRCDGSLMSASLAANSAAFLGEDTELLSRDGATVIRWDLSALPDPVEASEREGVTAKLLLSSALDIDPNVIYLLRCDRVAFPPGGVAYLHTHRGPGTRVLLSGSIRIDTDGASHHYEPLQAWYESGPAPVFAAASETEPTAFARVMILPAELKGQSSIRYEREEDKDKPKPQSYQVYLDRLL</sequence>
<keyword evidence="2" id="KW-1185">Reference proteome</keyword>
<dbReference type="InterPro" id="IPR011051">
    <property type="entry name" value="RmlC_Cupin_sf"/>
</dbReference>
<organism evidence="1 2">
    <name type="scientific">Microbaculum marinum</name>
    <dbReference type="NCBI Taxonomy" id="1764581"/>
    <lineage>
        <taxon>Bacteria</taxon>
        <taxon>Pseudomonadati</taxon>
        <taxon>Pseudomonadota</taxon>
        <taxon>Alphaproteobacteria</taxon>
        <taxon>Hyphomicrobiales</taxon>
        <taxon>Tepidamorphaceae</taxon>
        <taxon>Microbaculum</taxon>
    </lineage>
</organism>
<name>A0AAW9RW88_9HYPH</name>
<reference evidence="1 2" key="1">
    <citation type="submission" date="2024-02" db="EMBL/GenBank/DDBJ databases">
        <title>Genome analysis and characterization of Microbaculum marinisediminis sp. nov., isolated from marine sediment.</title>
        <authorList>
            <person name="Du Z.-J."/>
            <person name="Ye Y.-Q."/>
            <person name="Zhang Z.-R."/>
            <person name="Yuan S.-M."/>
            <person name="Zhang X.-Y."/>
        </authorList>
    </citation>
    <scope>NUCLEOTIDE SEQUENCE [LARGE SCALE GENOMIC DNA]</scope>
    <source>
        <strain evidence="1 2">SDUM1044001</strain>
    </source>
</reference>
<dbReference type="Gene3D" id="2.60.120.10">
    <property type="entry name" value="Jelly Rolls"/>
    <property type="match status" value="1"/>
</dbReference>
<proteinExistence type="predicted"/>
<dbReference type="InterPro" id="IPR014710">
    <property type="entry name" value="RmlC-like_jellyroll"/>
</dbReference>